<dbReference type="SMART" id="SM00257">
    <property type="entry name" value="LysM"/>
    <property type="match status" value="1"/>
</dbReference>
<evidence type="ECO:0000256" key="1">
    <source>
        <dbReference type="SAM" id="Phobius"/>
    </source>
</evidence>
<evidence type="ECO:0000259" key="2">
    <source>
        <dbReference type="PROSITE" id="PS51782"/>
    </source>
</evidence>
<keyword evidence="1" id="KW-0812">Transmembrane</keyword>
<comment type="caution">
    <text evidence="3">The sequence shown here is derived from an EMBL/GenBank/DDBJ whole genome shotgun (WGS) entry which is preliminary data.</text>
</comment>
<gene>
    <name evidence="3" type="ORF">D3226_04790</name>
</gene>
<evidence type="ECO:0000313" key="3">
    <source>
        <dbReference type="EMBL" id="MBL3689276.1"/>
    </source>
</evidence>
<dbReference type="InterPro" id="IPR018392">
    <property type="entry name" value="LysM"/>
</dbReference>
<dbReference type="Gene3D" id="3.10.350.10">
    <property type="entry name" value="LysM domain"/>
    <property type="match status" value="1"/>
</dbReference>
<protein>
    <recommendedName>
        <fullName evidence="2">LysM domain-containing protein</fullName>
    </recommendedName>
</protein>
<proteinExistence type="predicted"/>
<dbReference type="InterPro" id="IPR036779">
    <property type="entry name" value="LysM_dom_sf"/>
</dbReference>
<dbReference type="PROSITE" id="PS51782">
    <property type="entry name" value="LYSM"/>
    <property type="match status" value="1"/>
</dbReference>
<keyword evidence="4" id="KW-1185">Reference proteome</keyword>
<dbReference type="Pfam" id="PF01476">
    <property type="entry name" value="LysM"/>
    <property type="match status" value="1"/>
</dbReference>
<dbReference type="InterPro" id="IPR020592">
    <property type="entry name" value="Ribosomal_bS16_CS"/>
</dbReference>
<feature type="domain" description="LysM" evidence="2">
    <location>
        <begin position="64"/>
        <end position="113"/>
    </location>
</feature>
<keyword evidence="1" id="KW-0472">Membrane</keyword>
<feature type="transmembrane region" description="Helical" evidence="1">
    <location>
        <begin position="26"/>
        <end position="48"/>
    </location>
</feature>
<dbReference type="EMBL" id="QYAD01000001">
    <property type="protein sequence ID" value="MBL3689276.1"/>
    <property type="molecule type" value="Genomic_DNA"/>
</dbReference>
<sequence>MAPVAEVTASSVPAVTRLRLTRRGRVVLGTLATVLVAGVLALLATFAAPQASASDAAGAGQEFSYVVVAPGSSLWEIATQLDPSADPRDLVSEIVQLNQLTESGVDVGQPLAVPLRYAGDPQTIPAAELGLAE</sequence>
<name>A0ABS1SMA1_9MICO</name>
<organism evidence="3 4">
    <name type="scientific">Leucobacter chromiireducens subsp. chromiireducens</name>
    <dbReference type="NCBI Taxonomy" id="660067"/>
    <lineage>
        <taxon>Bacteria</taxon>
        <taxon>Bacillati</taxon>
        <taxon>Actinomycetota</taxon>
        <taxon>Actinomycetes</taxon>
        <taxon>Micrococcales</taxon>
        <taxon>Microbacteriaceae</taxon>
        <taxon>Leucobacter</taxon>
    </lineage>
</organism>
<dbReference type="Proteomes" id="UP001646141">
    <property type="component" value="Unassembled WGS sequence"/>
</dbReference>
<keyword evidence="1" id="KW-1133">Transmembrane helix</keyword>
<reference evidence="3 4" key="1">
    <citation type="submission" date="2018-09" db="EMBL/GenBank/DDBJ databases">
        <title>Comparative genomics of Leucobacter spp.</title>
        <authorList>
            <person name="Reis A.C."/>
            <person name="Kolvenbach B.A."/>
            <person name="Corvini P.F.X."/>
            <person name="Nunes O.C."/>
        </authorList>
    </citation>
    <scope>NUCLEOTIDE SEQUENCE [LARGE SCALE GENOMIC DNA]</scope>
    <source>
        <strain evidence="3 4">L-1</strain>
    </source>
</reference>
<evidence type="ECO:0000313" key="4">
    <source>
        <dbReference type="Proteomes" id="UP001646141"/>
    </source>
</evidence>
<dbReference type="PROSITE" id="PS00732">
    <property type="entry name" value="RIBOSOMAL_S16"/>
    <property type="match status" value="1"/>
</dbReference>
<accession>A0ABS1SMA1</accession>